<dbReference type="Gene3D" id="3.40.50.10860">
    <property type="entry name" value="Leucine Dehydrogenase, chain A, domain 1"/>
    <property type="match status" value="1"/>
</dbReference>
<dbReference type="PANTHER" id="PTHR21089">
    <property type="entry name" value="SHIKIMATE DEHYDROGENASE"/>
    <property type="match status" value="1"/>
</dbReference>
<proteinExistence type="predicted"/>
<dbReference type="InterPro" id="IPR036291">
    <property type="entry name" value="NAD(P)-bd_dom_sf"/>
</dbReference>
<dbReference type="EMBL" id="CAVMBE010000037">
    <property type="protein sequence ID" value="CAK4030512.1"/>
    <property type="molecule type" value="Genomic_DNA"/>
</dbReference>
<dbReference type="SUPFAM" id="SSF51735">
    <property type="entry name" value="NAD(P)-binding Rossmann-fold domains"/>
    <property type="match status" value="1"/>
</dbReference>
<reference evidence="2" key="1">
    <citation type="submission" date="2023-11" db="EMBL/GenBank/DDBJ databases">
        <authorList>
            <person name="Alioto T."/>
            <person name="Alioto T."/>
            <person name="Gomez Garrido J."/>
        </authorList>
    </citation>
    <scope>NUCLEOTIDE SEQUENCE</scope>
</reference>
<dbReference type="GO" id="GO:0004764">
    <property type="term" value="F:shikimate 3-dehydrogenase (NADP+) activity"/>
    <property type="evidence" value="ECO:0007669"/>
    <property type="project" value="InterPro"/>
</dbReference>
<dbReference type="InterPro" id="IPR022893">
    <property type="entry name" value="Shikimate_DH_fam"/>
</dbReference>
<evidence type="ECO:0000313" key="2">
    <source>
        <dbReference type="EMBL" id="CAK4030512.1"/>
    </source>
</evidence>
<dbReference type="AlphaFoldDB" id="A0AAI8Z143"/>
<accession>A0AAI8Z143</accession>
<dbReference type="PANTHER" id="PTHR21089:SF1">
    <property type="entry name" value="BIFUNCTIONAL 3-DEHYDROQUINATE DEHYDRATASE_SHIKIMATE DEHYDROGENASE, CHLOROPLASTIC"/>
    <property type="match status" value="1"/>
</dbReference>
<dbReference type="Proteomes" id="UP001296104">
    <property type="component" value="Unassembled WGS sequence"/>
</dbReference>
<keyword evidence="3" id="KW-1185">Reference proteome</keyword>
<dbReference type="GO" id="GO:0009423">
    <property type="term" value="P:chorismate biosynthetic process"/>
    <property type="evidence" value="ECO:0007669"/>
    <property type="project" value="TreeGrafter"/>
</dbReference>
<protein>
    <submittedName>
        <fullName evidence="2">Quinate dehydrogenase</fullName>
    </submittedName>
</protein>
<evidence type="ECO:0000313" key="3">
    <source>
        <dbReference type="Proteomes" id="UP001296104"/>
    </source>
</evidence>
<gene>
    <name evidence="2" type="ORF">LECACI_7A005670</name>
</gene>
<dbReference type="InterPro" id="IPR046346">
    <property type="entry name" value="Aminoacid_DH-like_N_sf"/>
</dbReference>
<dbReference type="Pfam" id="PF08501">
    <property type="entry name" value="Shikimate_dh_N"/>
    <property type="match status" value="1"/>
</dbReference>
<dbReference type="SUPFAM" id="SSF53223">
    <property type="entry name" value="Aminoacid dehydrogenase-like, N-terminal domain"/>
    <property type="match status" value="1"/>
</dbReference>
<organism evidence="2 3">
    <name type="scientific">Lecanosticta acicola</name>
    <dbReference type="NCBI Taxonomy" id="111012"/>
    <lineage>
        <taxon>Eukaryota</taxon>
        <taxon>Fungi</taxon>
        <taxon>Dikarya</taxon>
        <taxon>Ascomycota</taxon>
        <taxon>Pezizomycotina</taxon>
        <taxon>Dothideomycetes</taxon>
        <taxon>Dothideomycetidae</taxon>
        <taxon>Mycosphaerellales</taxon>
        <taxon>Mycosphaerellaceae</taxon>
        <taxon>Lecanosticta</taxon>
    </lineage>
</organism>
<dbReference type="Gene3D" id="3.40.50.720">
    <property type="entry name" value="NAD(P)-binding Rossmann-like Domain"/>
    <property type="match status" value="1"/>
</dbReference>
<feature type="domain" description="Shikimate dehydrogenase substrate binding N-terminal" evidence="1">
    <location>
        <begin position="26"/>
        <end position="106"/>
    </location>
</feature>
<sequence>METVTVRDDTVNVPPPILNLERHGFLFGYPIKHSLSPLLHSTVFKNLGLPWSLSLLESTDMALFLHLLKDQRLYGSAVTMPHKIAIIPYLDGLTDEGRAVGAVNTIFRQGEKFIGTNTDTFGVREAFYQNIPNPDQVFHGRPGLVIGGGGAARSAVYALVKFMGCKKVYLNNRDPAEVEAVMAWCKSQGYGDGLVYVRTAEEAKALEEGPGAIVACVPNYPPVTEAEKEARRVTEVLLSKPHKGAFLEMCYHPTPFTELGGLAEKAGWQVILGTEAMIYQGLKQQAIWHGRSLEELPVQEVKDVIAKELDKARL</sequence>
<evidence type="ECO:0000259" key="1">
    <source>
        <dbReference type="Pfam" id="PF08501"/>
    </source>
</evidence>
<dbReference type="GO" id="GO:0019632">
    <property type="term" value="P:shikimate metabolic process"/>
    <property type="evidence" value="ECO:0007669"/>
    <property type="project" value="TreeGrafter"/>
</dbReference>
<dbReference type="CDD" id="cd01065">
    <property type="entry name" value="NAD_bind_Shikimate_DH"/>
    <property type="match status" value="1"/>
</dbReference>
<dbReference type="InterPro" id="IPR013708">
    <property type="entry name" value="Shikimate_DH-bd_N"/>
</dbReference>
<comment type="caution">
    <text evidence="2">The sequence shown here is derived from an EMBL/GenBank/DDBJ whole genome shotgun (WGS) entry which is preliminary data.</text>
</comment>
<name>A0AAI8Z143_9PEZI</name>